<comment type="caution">
    <text evidence="1">The sequence shown here is derived from an EMBL/GenBank/DDBJ whole genome shotgun (WGS) entry which is preliminary data.</text>
</comment>
<keyword evidence="2" id="KW-1185">Reference proteome</keyword>
<organism evidence="1 2">
    <name type="scientific">Pangasianodon gigas</name>
    <name type="common">Mekong giant catfish</name>
    <name type="synonym">Pangasius gigas</name>
    <dbReference type="NCBI Taxonomy" id="30993"/>
    <lineage>
        <taxon>Eukaryota</taxon>
        <taxon>Metazoa</taxon>
        <taxon>Chordata</taxon>
        <taxon>Craniata</taxon>
        <taxon>Vertebrata</taxon>
        <taxon>Euteleostomi</taxon>
        <taxon>Actinopterygii</taxon>
        <taxon>Neopterygii</taxon>
        <taxon>Teleostei</taxon>
        <taxon>Ostariophysi</taxon>
        <taxon>Siluriformes</taxon>
        <taxon>Pangasiidae</taxon>
        <taxon>Pangasianodon</taxon>
    </lineage>
</organism>
<evidence type="ECO:0000313" key="1">
    <source>
        <dbReference type="EMBL" id="MCI4380479.1"/>
    </source>
</evidence>
<name>A0ACC5WNW8_PANGG</name>
<dbReference type="Proteomes" id="UP000829447">
    <property type="component" value="Linkage Group LG8"/>
</dbReference>
<sequence>MLGCRGGLGCSRCSSSSQRCSVGLRSGLCAGHSSSSTPTFTHHVFMELALCTGALSCWNRFEPLSSSEGKL</sequence>
<protein>
    <submittedName>
        <fullName evidence="1">Uncharacterized protein</fullName>
    </submittedName>
</protein>
<gene>
    <name evidence="1" type="ORF">PGIGA_G00240460</name>
</gene>
<accession>A0ACC5WNW8</accession>
<proteinExistence type="predicted"/>
<dbReference type="EMBL" id="CM040461">
    <property type="protein sequence ID" value="MCI4380479.1"/>
    <property type="molecule type" value="Genomic_DNA"/>
</dbReference>
<reference evidence="1 2" key="1">
    <citation type="journal article" date="2022" name="bioRxiv">
        <title>An ancient truncated duplication of the anti-Mullerian hormone receptor type 2 gene is a potential conserved master sex determinant in the Pangasiidae catfish family.</title>
        <authorList>
            <person name="Wen M."/>
            <person name="Pan Q."/>
            <person name="Jouanno E."/>
            <person name="Montfort J."/>
            <person name="Zahm M."/>
            <person name="Cabau C."/>
            <person name="Klopp C."/>
            <person name="Iampietro C."/>
            <person name="Roques C."/>
            <person name="Bouchez O."/>
            <person name="Castinel A."/>
            <person name="Donnadieu C."/>
            <person name="Parrinello H."/>
            <person name="Poncet C."/>
            <person name="Belmonte E."/>
            <person name="Gautier V."/>
            <person name="Avarre J.-C."/>
            <person name="Dugue R."/>
            <person name="Gustiano R."/>
            <person name="Ha T.T.T."/>
            <person name="Campet M."/>
            <person name="Sriphairoj K."/>
            <person name="Ribolli J."/>
            <person name="de Almeida F.L."/>
            <person name="Desvignes T."/>
            <person name="Postlethwait J.H."/>
            <person name="Bucao C.F."/>
            <person name="Robinson-Rechavi M."/>
            <person name="Bobe J."/>
            <person name="Herpin A."/>
            <person name="Guiguen Y."/>
        </authorList>
    </citation>
    <scope>NUCLEOTIDE SEQUENCE [LARGE SCALE GENOMIC DNA]</scope>
    <source>
        <strain evidence="1">YG-Dec2019</strain>
    </source>
</reference>
<evidence type="ECO:0000313" key="2">
    <source>
        <dbReference type="Proteomes" id="UP000829447"/>
    </source>
</evidence>